<evidence type="ECO:0000256" key="14">
    <source>
        <dbReference type="ARBA" id="ARBA00049069"/>
    </source>
</evidence>
<proteinExistence type="inferred from homology"/>
<comment type="subunit">
    <text evidence="18">Heterotetramer with CBR4; contains two molecules of HSD17B8 and CBR4.</text>
</comment>
<dbReference type="PRINTS" id="PR00081">
    <property type="entry name" value="GDHRDH"/>
</dbReference>
<evidence type="ECO:0000313" key="26">
    <source>
        <dbReference type="EnsemblMetazoa" id="CLYHEMP007769.1"/>
    </source>
</evidence>
<dbReference type="Pfam" id="PF13561">
    <property type="entry name" value="adh_short_C2"/>
    <property type="match status" value="1"/>
</dbReference>
<keyword evidence="6" id="KW-0597">Phosphoprotein</keyword>
<evidence type="ECO:0000256" key="18">
    <source>
        <dbReference type="ARBA" id="ARBA00065174"/>
    </source>
</evidence>
<dbReference type="EC" id="1.1.1.n12" evidence="4"/>
<dbReference type="AlphaFoldDB" id="A0A7M5WRW7"/>
<keyword evidence="5" id="KW-0444">Lipid biosynthesis</keyword>
<dbReference type="GeneID" id="136804325"/>
<evidence type="ECO:0000256" key="5">
    <source>
        <dbReference type="ARBA" id="ARBA00022516"/>
    </source>
</evidence>
<dbReference type="InterPro" id="IPR020904">
    <property type="entry name" value="Sc_DH/Rdtase_CS"/>
</dbReference>
<evidence type="ECO:0000256" key="9">
    <source>
        <dbReference type="ARBA" id="ARBA00023027"/>
    </source>
</evidence>
<evidence type="ECO:0000256" key="17">
    <source>
        <dbReference type="ARBA" id="ARBA00052680"/>
    </source>
</evidence>
<dbReference type="GO" id="GO:0048038">
    <property type="term" value="F:quinone binding"/>
    <property type="evidence" value="ECO:0007669"/>
    <property type="project" value="TreeGrafter"/>
</dbReference>
<dbReference type="Proteomes" id="UP000594262">
    <property type="component" value="Unplaced"/>
</dbReference>
<dbReference type="PANTHER" id="PTHR42760:SF83">
    <property type="entry name" value="(3R)-3-HYDROXYACYL-COA DEHYDROGENASE"/>
    <property type="match status" value="1"/>
</dbReference>
<dbReference type="PANTHER" id="PTHR42760">
    <property type="entry name" value="SHORT-CHAIN DEHYDROGENASES/REDUCTASES FAMILY MEMBER"/>
    <property type="match status" value="1"/>
</dbReference>
<keyword evidence="8" id="KW-0560">Oxidoreductase</keyword>
<dbReference type="OrthoDB" id="294295at2759"/>
<comment type="catalytic activity">
    <reaction evidence="14">
        <text>17beta-estradiol + NAD(+) = estrone + NADH + H(+)</text>
        <dbReference type="Rhea" id="RHEA:24612"/>
        <dbReference type="ChEBI" id="CHEBI:15378"/>
        <dbReference type="ChEBI" id="CHEBI:16469"/>
        <dbReference type="ChEBI" id="CHEBI:17263"/>
        <dbReference type="ChEBI" id="CHEBI:57540"/>
        <dbReference type="ChEBI" id="CHEBI:57945"/>
        <dbReference type="EC" id="1.1.1.62"/>
    </reaction>
    <physiologicalReaction direction="left-to-right" evidence="14">
        <dbReference type="Rhea" id="RHEA:24613"/>
    </physiologicalReaction>
    <physiologicalReaction direction="right-to-left" evidence="14">
        <dbReference type="Rhea" id="RHEA:24614"/>
    </physiologicalReaction>
</comment>
<comment type="catalytic activity">
    <reaction evidence="17">
        <text>a (3R)-3-hydroxyacyl-CoA + NAD(+) = a 3-oxoacyl-CoA + NADH + H(+)</text>
        <dbReference type="Rhea" id="RHEA:32711"/>
        <dbReference type="ChEBI" id="CHEBI:15378"/>
        <dbReference type="ChEBI" id="CHEBI:57319"/>
        <dbReference type="ChEBI" id="CHEBI:57540"/>
        <dbReference type="ChEBI" id="CHEBI:57945"/>
        <dbReference type="ChEBI" id="CHEBI:90726"/>
        <dbReference type="EC" id="1.1.1.n12"/>
    </reaction>
    <physiologicalReaction direction="left-to-right" evidence="17">
        <dbReference type="Rhea" id="RHEA:32712"/>
    </physiologicalReaction>
</comment>
<dbReference type="SUPFAM" id="SSF51735">
    <property type="entry name" value="NAD(P)-binding Rossmann-fold domains"/>
    <property type="match status" value="1"/>
</dbReference>
<evidence type="ECO:0000256" key="11">
    <source>
        <dbReference type="ARBA" id="ARBA00023128"/>
    </source>
</evidence>
<evidence type="ECO:0000256" key="22">
    <source>
        <dbReference type="ARBA" id="ARBA00081419"/>
    </source>
</evidence>
<evidence type="ECO:0000256" key="6">
    <source>
        <dbReference type="ARBA" id="ARBA00022553"/>
    </source>
</evidence>
<name>A0A7M5WRW7_9CNID</name>
<comment type="similarity">
    <text evidence="3">Belongs to the short-chain dehydrogenases/reductases (SDR) family.</text>
</comment>
<dbReference type="EnsemblMetazoa" id="CLYHEMT007769.1">
    <property type="protein sequence ID" value="CLYHEMP007769.1"/>
    <property type="gene ID" value="CLYHEMG007769"/>
</dbReference>
<sequence length="253" mass="26585">MAVSSGALAGKISLVTGAATGIGRAVCELFAKEGATVIGVGLQNISPVIENLPKNTNLPHLALECDVSSEESIKQTFAEILKEYNQTPTIAVNSAGITKDSFLIKQSEKDFDDVINVNLKGTFFITKHLCGYLIKNKVSGGSIVNIASIVGKTGNIGQANYTASKAGVVGLTKTTALELARFNVRCNAVLPGFITTAMTDKVPQPVRDQVCKMIPMQTFGQPQDIAEACLFLASDKSRYITGTTLEVAGGLGA</sequence>
<evidence type="ECO:0000313" key="27">
    <source>
        <dbReference type="Proteomes" id="UP000594262"/>
    </source>
</evidence>
<organism evidence="26 27">
    <name type="scientific">Clytia hemisphaerica</name>
    <dbReference type="NCBI Taxonomy" id="252671"/>
    <lineage>
        <taxon>Eukaryota</taxon>
        <taxon>Metazoa</taxon>
        <taxon>Cnidaria</taxon>
        <taxon>Hydrozoa</taxon>
        <taxon>Hydroidolina</taxon>
        <taxon>Leptothecata</taxon>
        <taxon>Obeliida</taxon>
        <taxon>Clytiidae</taxon>
        <taxon>Clytia</taxon>
    </lineage>
</organism>
<evidence type="ECO:0000256" key="13">
    <source>
        <dbReference type="ARBA" id="ARBA00037929"/>
    </source>
</evidence>
<keyword evidence="10" id="KW-0443">Lipid metabolism</keyword>
<evidence type="ECO:0000256" key="23">
    <source>
        <dbReference type="ARBA" id="ARBA00081936"/>
    </source>
</evidence>
<comment type="subcellular location">
    <subcellularLocation>
        <location evidence="1">Mitochondrion matrix</location>
    </subcellularLocation>
</comment>
<dbReference type="GO" id="GO:0005759">
    <property type="term" value="C:mitochondrial matrix"/>
    <property type="evidence" value="ECO:0007669"/>
    <property type="project" value="UniProtKB-SubCell"/>
</dbReference>
<dbReference type="PRINTS" id="PR00080">
    <property type="entry name" value="SDRFAMILY"/>
</dbReference>
<reference evidence="26" key="1">
    <citation type="submission" date="2021-01" db="UniProtKB">
        <authorList>
            <consortium name="EnsemblMetazoa"/>
        </authorList>
    </citation>
    <scope>IDENTIFICATION</scope>
</reference>
<evidence type="ECO:0000256" key="4">
    <source>
        <dbReference type="ARBA" id="ARBA00012456"/>
    </source>
</evidence>
<protein>
    <recommendedName>
        <fullName evidence="20">(3R)-3-hydroxyacyl-CoA dehydrogenase</fullName>
        <ecNumber evidence="19">1.1.1.239</ecNumber>
        <ecNumber evidence="4">1.1.1.n12</ecNumber>
    </recommendedName>
    <alternativeName>
        <fullName evidence="22">17-beta-hydroxysteroid dehydrogenase 8</fullName>
    </alternativeName>
    <alternativeName>
        <fullName evidence="21">3-ketoacyl-[acyl-carrier-protein] reductase alpha subunit</fullName>
    </alternativeName>
    <alternativeName>
        <fullName evidence="24">3-oxoacyl-[acyl-carrier-protein] reductase</fullName>
    </alternativeName>
    <alternativeName>
        <fullName evidence="25">Estradiol 17-beta-dehydrogenase 8</fullName>
    </alternativeName>
    <alternativeName>
        <fullName evidence="23">Testosterone 17-beta-dehydrogenase 8</fullName>
    </alternativeName>
</protein>
<evidence type="ECO:0000256" key="8">
    <source>
        <dbReference type="ARBA" id="ARBA00023002"/>
    </source>
</evidence>
<evidence type="ECO:0000256" key="21">
    <source>
        <dbReference type="ARBA" id="ARBA00077835"/>
    </source>
</evidence>
<evidence type="ECO:0000256" key="19">
    <source>
        <dbReference type="ARBA" id="ARBA00066822"/>
    </source>
</evidence>
<evidence type="ECO:0000256" key="1">
    <source>
        <dbReference type="ARBA" id="ARBA00004305"/>
    </source>
</evidence>
<dbReference type="Gene3D" id="3.40.50.720">
    <property type="entry name" value="NAD(P)-binding Rossmann-like Domain"/>
    <property type="match status" value="1"/>
</dbReference>
<evidence type="ECO:0000256" key="15">
    <source>
        <dbReference type="ARBA" id="ARBA00050232"/>
    </source>
</evidence>
<dbReference type="InterPro" id="IPR002347">
    <property type="entry name" value="SDR_fam"/>
</dbReference>
<keyword evidence="11" id="KW-0496">Mitochondrion</keyword>
<dbReference type="GO" id="GO:0047035">
    <property type="term" value="F:testosterone dehydrogenase (NAD+) activity"/>
    <property type="evidence" value="ECO:0007669"/>
    <property type="project" value="UniProtKB-EC"/>
</dbReference>
<evidence type="ECO:0000256" key="10">
    <source>
        <dbReference type="ARBA" id="ARBA00023098"/>
    </source>
</evidence>
<dbReference type="RefSeq" id="XP_066917132.1">
    <property type="nucleotide sequence ID" value="XM_067061031.1"/>
</dbReference>
<keyword evidence="7" id="KW-0276">Fatty acid metabolism</keyword>
<evidence type="ECO:0000256" key="16">
    <source>
        <dbReference type="ARBA" id="ARBA00050435"/>
    </source>
</evidence>
<evidence type="ECO:0000256" key="12">
    <source>
        <dbReference type="ARBA" id="ARBA00023160"/>
    </source>
</evidence>
<comment type="catalytic activity">
    <reaction evidence="15">
        <text>testosterone + NAD(+) = androst-4-ene-3,17-dione + NADH + H(+)</text>
        <dbReference type="Rhea" id="RHEA:14929"/>
        <dbReference type="ChEBI" id="CHEBI:15378"/>
        <dbReference type="ChEBI" id="CHEBI:16422"/>
        <dbReference type="ChEBI" id="CHEBI:17347"/>
        <dbReference type="ChEBI" id="CHEBI:57540"/>
        <dbReference type="ChEBI" id="CHEBI:57945"/>
        <dbReference type="EC" id="1.1.1.239"/>
    </reaction>
    <physiologicalReaction direction="left-to-right" evidence="15">
        <dbReference type="Rhea" id="RHEA:14930"/>
    </physiologicalReaction>
</comment>
<keyword evidence="9" id="KW-0520">NAD</keyword>
<accession>A0A7M5WRW7</accession>
<dbReference type="GO" id="GO:0004303">
    <property type="term" value="F:estradiol 17-beta-dehydrogenase [NAD(P)+] activity"/>
    <property type="evidence" value="ECO:0007669"/>
    <property type="project" value="UniProtKB-EC"/>
</dbReference>
<evidence type="ECO:0000256" key="3">
    <source>
        <dbReference type="ARBA" id="ARBA00006484"/>
    </source>
</evidence>
<dbReference type="InterPro" id="IPR036291">
    <property type="entry name" value="NAD(P)-bd_dom_sf"/>
</dbReference>
<comment type="pathway">
    <text evidence="13">Steroid biosynthesis; estrogen biosynthesis.</text>
</comment>
<evidence type="ECO:0000256" key="2">
    <source>
        <dbReference type="ARBA" id="ARBA00005194"/>
    </source>
</evidence>
<dbReference type="GO" id="GO:0006633">
    <property type="term" value="P:fatty acid biosynthetic process"/>
    <property type="evidence" value="ECO:0007669"/>
    <property type="project" value="UniProtKB-KW"/>
</dbReference>
<dbReference type="GO" id="GO:0008210">
    <property type="term" value="P:estrogen metabolic process"/>
    <property type="evidence" value="ECO:0007669"/>
    <property type="project" value="UniProtKB-ARBA"/>
</dbReference>
<evidence type="ECO:0000256" key="20">
    <source>
        <dbReference type="ARBA" id="ARBA00070911"/>
    </source>
</evidence>
<dbReference type="PROSITE" id="PS00061">
    <property type="entry name" value="ADH_SHORT"/>
    <property type="match status" value="1"/>
</dbReference>
<evidence type="ECO:0000256" key="24">
    <source>
        <dbReference type="ARBA" id="ARBA00083097"/>
    </source>
</evidence>
<dbReference type="EC" id="1.1.1.239" evidence="19"/>
<comment type="catalytic activity">
    <reaction evidence="16">
        <text>17beta-hydroxy-5alpha-androstan-3-one + NAD(+) = 5alpha-androstan-3,17-dione + NADH + H(+)</text>
        <dbReference type="Rhea" id="RHEA:41992"/>
        <dbReference type="ChEBI" id="CHEBI:15378"/>
        <dbReference type="ChEBI" id="CHEBI:15994"/>
        <dbReference type="ChEBI" id="CHEBI:16330"/>
        <dbReference type="ChEBI" id="CHEBI:57540"/>
        <dbReference type="ChEBI" id="CHEBI:57945"/>
    </reaction>
    <physiologicalReaction direction="left-to-right" evidence="16">
        <dbReference type="Rhea" id="RHEA:41993"/>
    </physiologicalReaction>
</comment>
<keyword evidence="27" id="KW-1185">Reference proteome</keyword>
<keyword evidence="12" id="KW-0275">Fatty acid biosynthesis</keyword>
<evidence type="ECO:0000256" key="25">
    <source>
        <dbReference type="ARBA" id="ARBA00083258"/>
    </source>
</evidence>
<dbReference type="FunFam" id="3.40.50.720:FF:000231">
    <property type="entry name" value="Estradiol 17-beta-dehydrogenase 8"/>
    <property type="match status" value="1"/>
</dbReference>
<comment type="pathway">
    <text evidence="2">Lipid metabolism; fatty acid biosynthesis.</text>
</comment>
<evidence type="ECO:0000256" key="7">
    <source>
        <dbReference type="ARBA" id="ARBA00022832"/>
    </source>
</evidence>